<dbReference type="AlphaFoldDB" id="A0A7V4KC82"/>
<reference evidence="3" key="1">
    <citation type="journal article" date="2020" name="mSystems">
        <title>Genome- and Community-Level Interaction Insights into Carbon Utilization and Element Cycling Functions of Hydrothermarchaeota in Hydrothermal Sediment.</title>
        <authorList>
            <person name="Zhou Z."/>
            <person name="Liu Y."/>
            <person name="Xu W."/>
            <person name="Pan J."/>
            <person name="Luo Z.H."/>
            <person name="Li M."/>
        </authorList>
    </citation>
    <scope>NUCLEOTIDE SEQUENCE [LARGE SCALE GENOMIC DNA]</scope>
    <source>
        <strain evidence="3">SpSt-61</strain>
    </source>
</reference>
<accession>A0A7V4KC82</accession>
<dbReference type="GO" id="GO:0046872">
    <property type="term" value="F:metal ion binding"/>
    <property type="evidence" value="ECO:0007669"/>
    <property type="project" value="UniProtKB-KW"/>
</dbReference>
<dbReference type="InterPro" id="IPR007035">
    <property type="entry name" value="Peptidase_M55"/>
</dbReference>
<gene>
    <name evidence="3" type="ORF">ENT78_03160</name>
</gene>
<sequence>MTMSKKKIFISFDYEGLAGVTSWNDVEKRSNEYKRYEMLRQLKAFLKGLEGCEVTLVDSHAAGDNIPWEITEEFPYVTLVSGGIRQYYMMYGIDESFDFAVFFGYHAGIGTIHANMDHTYSSSSIHNIWINGMEMNEALINAAFAGLFSVPLGCLIGDDKVIAQTSKILPKVLTVETKKSIGRHSAIMKPMRILLNELEQCANKLSTKSRKDFEIFRFSSPVEMVVEFSDTLRADLVSSMPLVERIDGRKVQIKHDDYKVIFEALLAMTYICAAARILV</sequence>
<feature type="binding site" evidence="2">
    <location>
        <position position="13"/>
    </location>
    <ligand>
        <name>Zn(2+)</name>
        <dbReference type="ChEBI" id="CHEBI:29105"/>
        <label>1</label>
    </ligand>
</feature>
<dbReference type="EMBL" id="DSZZ01000146">
    <property type="protein sequence ID" value="HGU52511.1"/>
    <property type="molecule type" value="Genomic_DNA"/>
</dbReference>
<dbReference type="Gene3D" id="3.30.1360.130">
    <property type="entry name" value="Dipeptide transport protein"/>
    <property type="match status" value="1"/>
</dbReference>
<protein>
    <submittedName>
        <fullName evidence="3">Peptidase M55</fullName>
    </submittedName>
</protein>
<feature type="binding site" evidence="2">
    <location>
        <position position="137"/>
    </location>
    <ligand>
        <name>Zn(2+)</name>
        <dbReference type="ChEBI" id="CHEBI:29105"/>
        <label>2</label>
    </ligand>
</feature>
<feature type="active site" description="Nucleophile" evidence="1">
    <location>
        <position position="118"/>
    </location>
</feature>
<evidence type="ECO:0000256" key="1">
    <source>
        <dbReference type="PIRSR" id="PIRSR015853-1"/>
    </source>
</evidence>
<keyword evidence="2" id="KW-0479">Metal-binding</keyword>
<keyword evidence="2" id="KW-0862">Zinc</keyword>
<organism evidence="3">
    <name type="scientific">Fervidobacterium pennivorans</name>
    <dbReference type="NCBI Taxonomy" id="93466"/>
    <lineage>
        <taxon>Bacteria</taxon>
        <taxon>Thermotogati</taxon>
        <taxon>Thermotogota</taxon>
        <taxon>Thermotogae</taxon>
        <taxon>Thermotogales</taxon>
        <taxon>Fervidobacteriaceae</taxon>
        <taxon>Fervidobacterium</taxon>
    </lineage>
</organism>
<dbReference type="InterPro" id="IPR027476">
    <property type="entry name" value="DppA_N"/>
</dbReference>
<feature type="binding site" evidence="2">
    <location>
        <position position="60"/>
    </location>
    <ligand>
        <name>Zn(2+)</name>
        <dbReference type="ChEBI" id="CHEBI:29105"/>
        <label>2</label>
    </ligand>
</feature>
<dbReference type="InterPro" id="IPR036177">
    <property type="entry name" value="Peptidase_M55_sf"/>
</dbReference>
<dbReference type="CDD" id="cd08769">
    <property type="entry name" value="DAP_dppA_2"/>
    <property type="match status" value="1"/>
</dbReference>
<dbReference type="Gene3D" id="3.40.50.10780">
    <property type="entry name" value="Dipeptide transport protein"/>
    <property type="match status" value="1"/>
</dbReference>
<feature type="binding site" evidence="2">
    <location>
        <position position="106"/>
    </location>
    <ligand>
        <name>Zn(2+)</name>
        <dbReference type="ChEBI" id="CHEBI:29105"/>
        <label>2</label>
    </ligand>
</feature>
<feature type="binding site" evidence="2">
    <location>
        <position position="15"/>
    </location>
    <ligand>
        <name>Zn(2+)</name>
        <dbReference type="ChEBI" id="CHEBI:29105"/>
        <label>1</label>
    </ligand>
</feature>
<evidence type="ECO:0000256" key="2">
    <source>
        <dbReference type="PIRSR" id="PIRSR015853-2"/>
    </source>
</evidence>
<feature type="binding site" evidence="2">
    <location>
        <position position="13"/>
    </location>
    <ligand>
        <name>Zn(2+)</name>
        <dbReference type="ChEBI" id="CHEBI:29105"/>
        <label>2</label>
    </ligand>
</feature>
<dbReference type="SUPFAM" id="SSF63992">
    <property type="entry name" value="Dipeptide transport protein"/>
    <property type="match status" value="1"/>
</dbReference>
<evidence type="ECO:0000313" key="3">
    <source>
        <dbReference type="EMBL" id="HGU52511.1"/>
    </source>
</evidence>
<dbReference type="PIRSF" id="PIRSF015853">
    <property type="entry name" value="Pep_DppA"/>
    <property type="match status" value="1"/>
</dbReference>
<proteinExistence type="predicted"/>
<comment type="caution">
    <text evidence="3">The sequence shown here is derived from an EMBL/GenBank/DDBJ whole genome shotgun (WGS) entry which is preliminary data.</text>
</comment>
<dbReference type="Pfam" id="PF04951">
    <property type="entry name" value="Peptidase_M55"/>
    <property type="match status" value="1"/>
</dbReference>
<name>A0A7V4KC82_FERPE</name>